<dbReference type="RefSeq" id="WP_060935055.1">
    <property type="nucleotide sequence ID" value="NZ_KQ960432.1"/>
</dbReference>
<comment type="caution">
    <text evidence="2">The sequence shown here is derived from an EMBL/GenBank/DDBJ whole genome shotgun (WGS) entry which is preliminary data.</text>
</comment>
<accession>A0A134BBG8</accession>
<dbReference type="AlphaFoldDB" id="A0A134BBG8"/>
<keyword evidence="1" id="KW-0472">Membrane</keyword>
<organism evidence="2 3">
    <name type="scientific">Porphyromonas somerae</name>
    <dbReference type="NCBI Taxonomy" id="322095"/>
    <lineage>
        <taxon>Bacteria</taxon>
        <taxon>Pseudomonadati</taxon>
        <taxon>Bacteroidota</taxon>
        <taxon>Bacteroidia</taxon>
        <taxon>Bacteroidales</taxon>
        <taxon>Porphyromonadaceae</taxon>
        <taxon>Porphyromonas</taxon>
    </lineage>
</organism>
<evidence type="ECO:0000256" key="1">
    <source>
        <dbReference type="SAM" id="Phobius"/>
    </source>
</evidence>
<keyword evidence="1" id="KW-0812">Transmembrane</keyword>
<sequence>MVISMKSVAFVGRSLALFLCLLILPLGLRAQVVRVEVPQTVVQGASFQLSYTYSGSEDFERVTEPKVAGLQVLYGPARQQMSSFQSVNGRNSSTSSVSLTYTLMAERTGSITIPAVTATIGGKRVNVHGATVRVLPPDKNAPAGRSQSGGATTTGSYFFRALPGATVVYEKQAFPIRYKLYATTEFDINSFEAPQYDGFLSEKQADDGRRQLQLETYQGRNYRTVDILSEVLFPQRSGTLTIPSSKIGIRVPVPQASDDPFFGSAVLADRTVESAPVTIQVRPLPTEGQPKDFSGAVGSFRMRAELLTKSPKTNESVTIRLTLEGTGNLKQVISPAIAFPQDFEVYDPKETYEEKVSATEVYGKKIIEYFAIPRRTGSVTIPALTFSYFDPKLGRYETLRSQIFSLNVAQGPETASDDRGSLRQQEQLLRQLYDTEGVSAPKGLRWATSWSYLLLFPLIALLGFIAYLVIARQRGLRADSLGYKASRASSVATKRLRTAHKLLKAGKRDAFYEEALRALWGYLGDKLRLPVSELSRSSVSEILRTRGLDEETITCLTQVIDEVEFARYAPAKEGDMQALYDTAAEVIGAIDSHKL</sequence>
<proteinExistence type="predicted"/>
<dbReference type="InterPro" id="IPR025738">
    <property type="entry name" value="BatD"/>
</dbReference>
<evidence type="ECO:0000313" key="2">
    <source>
        <dbReference type="EMBL" id="KXB77210.1"/>
    </source>
</evidence>
<feature type="transmembrane region" description="Helical" evidence="1">
    <location>
        <begin position="450"/>
        <end position="470"/>
    </location>
</feature>
<dbReference type="EMBL" id="LSDK01000048">
    <property type="protein sequence ID" value="KXB77210.1"/>
    <property type="molecule type" value="Genomic_DNA"/>
</dbReference>
<dbReference type="Proteomes" id="UP000070224">
    <property type="component" value="Unassembled WGS sequence"/>
</dbReference>
<dbReference type="PANTHER" id="PTHR40940:SF2">
    <property type="entry name" value="BATD"/>
    <property type="match status" value="1"/>
</dbReference>
<dbReference type="OrthoDB" id="2079210at2"/>
<dbReference type="Pfam" id="PF13584">
    <property type="entry name" value="BatD"/>
    <property type="match status" value="2"/>
</dbReference>
<dbReference type="PANTHER" id="PTHR40940">
    <property type="entry name" value="PROTEIN BATD-RELATED"/>
    <property type="match status" value="1"/>
</dbReference>
<evidence type="ECO:0000313" key="3">
    <source>
        <dbReference type="Proteomes" id="UP000070224"/>
    </source>
</evidence>
<protein>
    <submittedName>
        <fullName evidence="2">BatD family protein</fullName>
    </submittedName>
</protein>
<dbReference type="PATRIC" id="fig|322095.3.peg.577"/>
<keyword evidence="1" id="KW-1133">Transmembrane helix</keyword>
<keyword evidence="3" id="KW-1185">Reference proteome</keyword>
<name>A0A134BBG8_9PORP</name>
<dbReference type="STRING" id="322095.HMPREF3185_00585"/>
<reference evidence="3" key="1">
    <citation type="submission" date="2016-01" db="EMBL/GenBank/DDBJ databases">
        <authorList>
            <person name="Mitreva M."/>
            <person name="Pepin K.H."/>
            <person name="Mihindukulasuriya K.A."/>
            <person name="Fulton R."/>
            <person name="Fronick C."/>
            <person name="O'Laughlin M."/>
            <person name="Miner T."/>
            <person name="Herter B."/>
            <person name="Rosa B.A."/>
            <person name="Cordes M."/>
            <person name="Tomlinson C."/>
            <person name="Wollam A."/>
            <person name="Palsikar V.B."/>
            <person name="Mardis E.R."/>
            <person name="Wilson R.K."/>
        </authorList>
    </citation>
    <scope>NUCLEOTIDE SEQUENCE [LARGE SCALE GENOMIC DNA]</scope>
    <source>
        <strain evidence="3">KA00683</strain>
    </source>
</reference>
<gene>
    <name evidence="2" type="ORF">HMPREF3185_00585</name>
</gene>